<dbReference type="Proteomes" id="UP001476807">
    <property type="component" value="Unassembled WGS sequence"/>
</dbReference>
<dbReference type="InterPro" id="IPR018976">
    <property type="entry name" value="Imelysin-like"/>
</dbReference>
<keyword evidence="6" id="KW-1185">Reference proteome</keyword>
<name>A0ABV1RSA5_9BACT</name>
<dbReference type="CDD" id="cd14659">
    <property type="entry name" value="Imelysin-like_IPPA"/>
    <property type="match status" value="1"/>
</dbReference>
<comment type="caution">
    <text evidence="5">The sequence shown here is derived from an EMBL/GenBank/DDBJ whole genome shotgun (WGS) entry which is preliminary data.</text>
</comment>
<sequence>MKKVRIYVLAMLAGIASLTGCGSDNGDDNTGSDFDRKAMLTNYADNLIVPGYQRFAETTTELKTAVEAFAASPSEAMLATARQKYQQAYLTWQELSMYEFGPADEQMLRSNLNVYPTNATQIESNVSSGTYDLQASANLAAKGLPALDYLLYGQATQAEVIAQYTTATTAANRKKYLQDITNLVAQQAQSTYDAWTQNYSTTFKQSEGTAVGSAIGNLVNQLNSDIDITKRYKVGIPAGKFTAGTARPTEAEAYYSHTSLELLLQNLRAEKALFLGMSADNINGIGLDDYLNHVNAKKDAMLLSDAIEQQFNLAIAAAEAINAPIDQAVTTNQAAVNKLYDELQKLIVLTKTDMPSKLGVTISYTDNDGD</sequence>
<feature type="domain" description="Imelysin-like" evidence="4">
    <location>
        <begin position="48"/>
        <end position="346"/>
    </location>
</feature>
<dbReference type="InterPro" id="IPR038352">
    <property type="entry name" value="Imelysin_sf"/>
</dbReference>
<evidence type="ECO:0000259" key="4">
    <source>
        <dbReference type="Pfam" id="PF09375"/>
    </source>
</evidence>
<dbReference type="EMBL" id="JBEOKT010000005">
    <property type="protein sequence ID" value="MER2997266.1"/>
    <property type="molecule type" value="Genomic_DNA"/>
</dbReference>
<evidence type="ECO:0000313" key="6">
    <source>
        <dbReference type="Proteomes" id="UP001476807"/>
    </source>
</evidence>
<dbReference type="RefSeq" id="WP_350411656.1">
    <property type="nucleotide sequence ID" value="NZ_JBEOKT010000005.1"/>
</dbReference>
<protein>
    <submittedName>
        <fullName evidence="5">Imelysin family protein</fullName>
    </submittedName>
</protein>
<feature type="signal peptide" evidence="3">
    <location>
        <begin position="1"/>
        <end position="22"/>
    </location>
</feature>
<accession>A0ABV1RSA5</accession>
<evidence type="ECO:0000256" key="1">
    <source>
        <dbReference type="ARBA" id="ARBA00004196"/>
    </source>
</evidence>
<keyword evidence="2 3" id="KW-0732">Signal</keyword>
<evidence type="ECO:0000256" key="2">
    <source>
        <dbReference type="ARBA" id="ARBA00022729"/>
    </source>
</evidence>
<dbReference type="PROSITE" id="PS51257">
    <property type="entry name" value="PROKAR_LIPOPROTEIN"/>
    <property type="match status" value="1"/>
</dbReference>
<dbReference type="InterPro" id="IPR034984">
    <property type="entry name" value="Imelysin-like_IPPA"/>
</dbReference>
<evidence type="ECO:0000256" key="3">
    <source>
        <dbReference type="SAM" id="SignalP"/>
    </source>
</evidence>
<feature type="chain" id="PRO_5047457998" evidence="3">
    <location>
        <begin position="23"/>
        <end position="370"/>
    </location>
</feature>
<organism evidence="5 6">
    <name type="scientific">Pontibacter populi</name>
    <dbReference type="NCBI Taxonomy" id="890055"/>
    <lineage>
        <taxon>Bacteria</taxon>
        <taxon>Pseudomonadati</taxon>
        <taxon>Bacteroidota</taxon>
        <taxon>Cytophagia</taxon>
        <taxon>Cytophagales</taxon>
        <taxon>Hymenobacteraceae</taxon>
        <taxon>Pontibacter</taxon>
    </lineage>
</organism>
<evidence type="ECO:0000313" key="5">
    <source>
        <dbReference type="EMBL" id="MER2997266.1"/>
    </source>
</evidence>
<comment type="subcellular location">
    <subcellularLocation>
        <location evidence="1">Cell envelope</location>
    </subcellularLocation>
</comment>
<reference evidence="5 6" key="1">
    <citation type="submission" date="2024-06" db="EMBL/GenBank/DDBJ databases">
        <title>Pontibacter populi HYL7-15.</title>
        <authorList>
            <person name="Kim M.K."/>
        </authorList>
    </citation>
    <scope>NUCLEOTIDE SEQUENCE [LARGE SCALE GENOMIC DNA]</scope>
    <source>
        <strain evidence="5 6">HYL7-15</strain>
    </source>
</reference>
<gene>
    <name evidence="5" type="ORF">ABS362_06890</name>
</gene>
<dbReference type="Gene3D" id="1.20.1420.20">
    <property type="entry name" value="M75 peptidase, HXXE motif"/>
    <property type="match status" value="1"/>
</dbReference>
<dbReference type="Pfam" id="PF09375">
    <property type="entry name" value="Peptidase_M75"/>
    <property type="match status" value="1"/>
</dbReference>
<proteinExistence type="predicted"/>